<evidence type="ECO:0000313" key="1">
    <source>
        <dbReference type="EMBL" id="SDJ51422.1"/>
    </source>
</evidence>
<dbReference type="Proteomes" id="UP000199225">
    <property type="component" value="Unassembled WGS sequence"/>
</dbReference>
<proteinExistence type="predicted"/>
<gene>
    <name evidence="1" type="ORF">SAMN04490247_2174</name>
</gene>
<keyword evidence="2" id="KW-1185">Reference proteome</keyword>
<protein>
    <submittedName>
        <fullName evidence="1">Uncharacterized protein</fullName>
    </submittedName>
</protein>
<organism evidence="1 2">
    <name type="scientific">Salimicrobium halophilum</name>
    <dbReference type="NCBI Taxonomy" id="86666"/>
    <lineage>
        <taxon>Bacteria</taxon>
        <taxon>Bacillati</taxon>
        <taxon>Bacillota</taxon>
        <taxon>Bacilli</taxon>
        <taxon>Bacillales</taxon>
        <taxon>Bacillaceae</taxon>
        <taxon>Salimicrobium</taxon>
    </lineage>
</organism>
<dbReference type="STRING" id="86666.SAMN04490247_2174"/>
<dbReference type="AlphaFoldDB" id="A0A1G8UCH6"/>
<dbReference type="EMBL" id="FNEV01000006">
    <property type="protein sequence ID" value="SDJ51422.1"/>
    <property type="molecule type" value="Genomic_DNA"/>
</dbReference>
<sequence length="95" mass="11271">MYVDSGYGFKWNYPERPSTIAFACIDSYGERHIHMCYEEEGVSHYRIVKQSEILRLDDPTRSFLMNRIVAIEEGIFDMSSERKESFYYVREPALV</sequence>
<name>A0A1G8UCH6_9BACI</name>
<accession>A0A1G8UCH6</accession>
<dbReference type="OrthoDB" id="2971356at2"/>
<reference evidence="2" key="1">
    <citation type="submission" date="2016-10" db="EMBL/GenBank/DDBJ databases">
        <authorList>
            <person name="Varghese N."/>
            <person name="Submissions S."/>
        </authorList>
    </citation>
    <scope>NUCLEOTIDE SEQUENCE [LARGE SCALE GENOMIC DNA]</scope>
    <source>
        <strain evidence="2">DSM 4771</strain>
    </source>
</reference>
<evidence type="ECO:0000313" key="2">
    <source>
        <dbReference type="Proteomes" id="UP000199225"/>
    </source>
</evidence>
<dbReference type="RefSeq" id="WP_093193894.1">
    <property type="nucleotide sequence ID" value="NZ_FNEV01000006.1"/>
</dbReference>